<dbReference type="STRING" id="88036.D8SLY9"/>
<dbReference type="Gramene" id="EFJ14511">
    <property type="protein sequence ID" value="EFJ14511"/>
    <property type="gene ID" value="SELMODRAFT_445870"/>
</dbReference>
<proteinExistence type="inferred from homology"/>
<dbReference type="eggNOG" id="ENOG502S00K">
    <property type="taxonomic scope" value="Eukaryota"/>
</dbReference>
<keyword evidence="5 6" id="KW-0472">Membrane</keyword>
<keyword evidence="8" id="KW-1185">Reference proteome</keyword>
<dbReference type="AlphaFoldDB" id="D8SLY9"/>
<evidence type="ECO:0000256" key="5">
    <source>
        <dbReference type="ARBA" id="ARBA00023136"/>
    </source>
</evidence>
<accession>D8SLY9</accession>
<dbReference type="OrthoDB" id="61124at2759"/>
<dbReference type="InterPro" id="IPR012446">
    <property type="entry name" value="CRAC_channel"/>
</dbReference>
<evidence type="ECO:0000256" key="1">
    <source>
        <dbReference type="ARBA" id="ARBA00004141"/>
    </source>
</evidence>
<dbReference type="KEGG" id="smo:SELMODRAFT_445870"/>
<dbReference type="PANTHER" id="PTHR48469">
    <property type="match status" value="1"/>
</dbReference>
<evidence type="ECO:0000256" key="2">
    <source>
        <dbReference type="ARBA" id="ARBA00008062"/>
    </source>
</evidence>
<keyword evidence="3 6" id="KW-0812">Transmembrane</keyword>
<dbReference type="InParanoid" id="D8SLY9"/>
<gene>
    <name evidence="7" type="ORF">SELMODRAFT_445870</name>
</gene>
<evidence type="ECO:0000256" key="4">
    <source>
        <dbReference type="ARBA" id="ARBA00022989"/>
    </source>
</evidence>
<dbReference type="InterPro" id="IPR038350">
    <property type="entry name" value="Orai_sf"/>
</dbReference>
<protein>
    <submittedName>
        <fullName evidence="7">Uncharacterized protein</fullName>
    </submittedName>
</protein>
<dbReference type="Gene3D" id="1.20.140.140">
    <property type="entry name" value="Calcium release-activated calcium channel protein Orai"/>
    <property type="match status" value="1"/>
</dbReference>
<evidence type="ECO:0000256" key="3">
    <source>
        <dbReference type="ARBA" id="ARBA00022692"/>
    </source>
</evidence>
<evidence type="ECO:0000313" key="8">
    <source>
        <dbReference type="Proteomes" id="UP000001514"/>
    </source>
</evidence>
<feature type="transmembrane region" description="Helical" evidence="6">
    <location>
        <begin position="6"/>
        <end position="33"/>
    </location>
</feature>
<dbReference type="HOGENOM" id="CLU_1470593_0_0_1"/>
<dbReference type="PANTHER" id="PTHR48469:SF1">
    <property type="match status" value="1"/>
</dbReference>
<dbReference type="GO" id="GO:0016020">
    <property type="term" value="C:membrane"/>
    <property type="evidence" value="ECO:0007669"/>
    <property type="project" value="UniProtKB-SubCell"/>
</dbReference>
<dbReference type="EMBL" id="GL377627">
    <property type="protein sequence ID" value="EFJ14511.1"/>
    <property type="molecule type" value="Genomic_DNA"/>
</dbReference>
<feature type="transmembrane region" description="Helical" evidence="6">
    <location>
        <begin position="120"/>
        <end position="143"/>
    </location>
</feature>
<dbReference type="Pfam" id="PF07856">
    <property type="entry name" value="Orai-1"/>
    <property type="match status" value="1"/>
</dbReference>
<reference evidence="7 8" key="1">
    <citation type="journal article" date="2011" name="Science">
        <title>The Selaginella genome identifies genetic changes associated with the evolution of vascular plants.</title>
        <authorList>
            <person name="Banks J.A."/>
            <person name="Nishiyama T."/>
            <person name="Hasebe M."/>
            <person name="Bowman J.L."/>
            <person name="Gribskov M."/>
            <person name="dePamphilis C."/>
            <person name="Albert V.A."/>
            <person name="Aono N."/>
            <person name="Aoyama T."/>
            <person name="Ambrose B.A."/>
            <person name="Ashton N.W."/>
            <person name="Axtell M.J."/>
            <person name="Barker E."/>
            <person name="Barker M.S."/>
            <person name="Bennetzen J.L."/>
            <person name="Bonawitz N.D."/>
            <person name="Chapple C."/>
            <person name="Cheng C."/>
            <person name="Correa L.G."/>
            <person name="Dacre M."/>
            <person name="DeBarry J."/>
            <person name="Dreyer I."/>
            <person name="Elias M."/>
            <person name="Engstrom E.M."/>
            <person name="Estelle M."/>
            <person name="Feng L."/>
            <person name="Finet C."/>
            <person name="Floyd S.K."/>
            <person name="Frommer W.B."/>
            <person name="Fujita T."/>
            <person name="Gramzow L."/>
            <person name="Gutensohn M."/>
            <person name="Harholt J."/>
            <person name="Hattori M."/>
            <person name="Heyl A."/>
            <person name="Hirai T."/>
            <person name="Hiwatashi Y."/>
            <person name="Ishikawa M."/>
            <person name="Iwata M."/>
            <person name="Karol K.G."/>
            <person name="Koehler B."/>
            <person name="Kolukisaoglu U."/>
            <person name="Kubo M."/>
            <person name="Kurata T."/>
            <person name="Lalonde S."/>
            <person name="Li K."/>
            <person name="Li Y."/>
            <person name="Litt A."/>
            <person name="Lyons E."/>
            <person name="Manning G."/>
            <person name="Maruyama T."/>
            <person name="Michael T.P."/>
            <person name="Mikami K."/>
            <person name="Miyazaki S."/>
            <person name="Morinaga S."/>
            <person name="Murata T."/>
            <person name="Mueller-Roeber B."/>
            <person name="Nelson D.R."/>
            <person name="Obara M."/>
            <person name="Oguri Y."/>
            <person name="Olmstead R.G."/>
            <person name="Onodera N."/>
            <person name="Petersen B.L."/>
            <person name="Pils B."/>
            <person name="Prigge M."/>
            <person name="Rensing S.A."/>
            <person name="Riano-Pachon D.M."/>
            <person name="Roberts A.W."/>
            <person name="Sato Y."/>
            <person name="Scheller H.V."/>
            <person name="Schulz B."/>
            <person name="Schulz C."/>
            <person name="Shakirov E.V."/>
            <person name="Shibagaki N."/>
            <person name="Shinohara N."/>
            <person name="Shippen D.E."/>
            <person name="Soerensen I."/>
            <person name="Sotooka R."/>
            <person name="Sugimoto N."/>
            <person name="Sugita M."/>
            <person name="Sumikawa N."/>
            <person name="Tanurdzic M."/>
            <person name="Theissen G."/>
            <person name="Ulvskov P."/>
            <person name="Wakazuki S."/>
            <person name="Weng J.K."/>
            <person name="Willats W.W."/>
            <person name="Wipf D."/>
            <person name="Wolf P.G."/>
            <person name="Yang L."/>
            <person name="Zimmer A.D."/>
            <person name="Zhu Q."/>
            <person name="Mitros T."/>
            <person name="Hellsten U."/>
            <person name="Loque D."/>
            <person name="Otillar R."/>
            <person name="Salamov A."/>
            <person name="Schmutz J."/>
            <person name="Shapiro H."/>
            <person name="Lindquist E."/>
            <person name="Lucas S."/>
            <person name="Rokhsar D."/>
            <person name="Grigoriev I.V."/>
        </authorList>
    </citation>
    <scope>NUCLEOTIDE SEQUENCE [LARGE SCALE GENOMIC DNA]</scope>
</reference>
<comment type="similarity">
    <text evidence="2">Belongs to the Orai family.</text>
</comment>
<name>D8SLY9_SELML</name>
<keyword evidence="4 6" id="KW-1133">Transmembrane helix</keyword>
<feature type="transmembrane region" description="Helical" evidence="6">
    <location>
        <begin position="95"/>
        <end position="114"/>
    </location>
</feature>
<dbReference type="OMA" id="YCGPESK"/>
<evidence type="ECO:0000313" key="7">
    <source>
        <dbReference type="EMBL" id="EFJ14511.1"/>
    </source>
</evidence>
<dbReference type="Proteomes" id="UP000001514">
    <property type="component" value="Unassembled WGS sequence"/>
</dbReference>
<sequence length="184" mass="21078">MKFSKALFGVYGVLTAVVEGLMIMSMVTCTLILGSILKIGRTYVNEEAEEEFIFSCLDFCRNYNPGDHPPAPRRTLEAFWYCRCETTWQQAFHSFSFGVSLFLLSMIVIGWIKYSGESQVTAILFISLCAIAIVLWFIVQYAWGEYFRRRKITHASYNTSSEEKGLPYAWYLAPIFDESQATMA</sequence>
<organism evidence="8">
    <name type="scientific">Selaginella moellendorffii</name>
    <name type="common">Spikemoss</name>
    <dbReference type="NCBI Taxonomy" id="88036"/>
    <lineage>
        <taxon>Eukaryota</taxon>
        <taxon>Viridiplantae</taxon>
        <taxon>Streptophyta</taxon>
        <taxon>Embryophyta</taxon>
        <taxon>Tracheophyta</taxon>
        <taxon>Lycopodiopsida</taxon>
        <taxon>Selaginellales</taxon>
        <taxon>Selaginellaceae</taxon>
        <taxon>Selaginella</taxon>
    </lineage>
</organism>
<evidence type="ECO:0000256" key="6">
    <source>
        <dbReference type="SAM" id="Phobius"/>
    </source>
</evidence>
<comment type="subcellular location">
    <subcellularLocation>
        <location evidence="1">Membrane</location>
        <topology evidence="1">Multi-pass membrane protein</topology>
    </subcellularLocation>
</comment>